<dbReference type="AlphaFoldDB" id="A0A7H1N0Q6"/>
<keyword evidence="2" id="KW-1185">Reference proteome</keyword>
<dbReference type="KEGG" id="dvn:HQ394_08110"/>
<sequence>MTLAIMIQHSALAMEASMSLARRRLSQAKVHSRIQQHSSSWKPSVYSADMSGKRLQFRASRDSALRVT</sequence>
<gene>
    <name evidence="1" type="ORF">HQ394_08110</name>
</gene>
<evidence type="ECO:0000313" key="2">
    <source>
        <dbReference type="Proteomes" id="UP000516369"/>
    </source>
</evidence>
<reference evidence="1 2" key="1">
    <citation type="submission" date="2020-05" db="EMBL/GenBank/DDBJ databases">
        <title>Complete closed genome sequence of Defluviicoccus vanus.</title>
        <authorList>
            <person name="Bessarab I."/>
            <person name="Arumugam K."/>
            <person name="Maszenan A.M."/>
            <person name="Seviour R.J."/>
            <person name="Williams R.B."/>
        </authorList>
    </citation>
    <scope>NUCLEOTIDE SEQUENCE [LARGE SCALE GENOMIC DNA]</scope>
    <source>
        <strain evidence="1 2">Ben 114</strain>
    </source>
</reference>
<proteinExistence type="predicted"/>
<organism evidence="1 2">
    <name type="scientific">Defluviicoccus vanus</name>
    <dbReference type="NCBI Taxonomy" id="111831"/>
    <lineage>
        <taxon>Bacteria</taxon>
        <taxon>Pseudomonadati</taxon>
        <taxon>Pseudomonadota</taxon>
        <taxon>Alphaproteobacteria</taxon>
        <taxon>Rhodospirillales</taxon>
        <taxon>Rhodospirillaceae</taxon>
        <taxon>Defluviicoccus</taxon>
    </lineage>
</organism>
<evidence type="ECO:0000313" key="1">
    <source>
        <dbReference type="EMBL" id="QNT69292.1"/>
    </source>
</evidence>
<accession>A0A7H1N0Q6</accession>
<protein>
    <submittedName>
        <fullName evidence="1">Uncharacterized protein</fullName>
    </submittedName>
</protein>
<dbReference type="EMBL" id="CP053923">
    <property type="protein sequence ID" value="QNT69292.1"/>
    <property type="molecule type" value="Genomic_DNA"/>
</dbReference>
<name>A0A7H1N0Q6_9PROT</name>
<dbReference type="Proteomes" id="UP000516369">
    <property type="component" value="Chromosome"/>
</dbReference>